<dbReference type="Proteomes" id="UP000019116">
    <property type="component" value="Chromosome 7D"/>
</dbReference>
<keyword evidence="2" id="KW-1185">Reference proteome</keyword>
<dbReference type="Gramene" id="TraesJUL7D03G04527060.1">
    <property type="protein sequence ID" value="TraesJUL7D03G04527060.1.CDS1"/>
    <property type="gene ID" value="TraesJUL7D03G04527060"/>
</dbReference>
<dbReference type="SUPFAM" id="SSF49599">
    <property type="entry name" value="TRAF domain-like"/>
    <property type="match status" value="1"/>
</dbReference>
<dbReference type="Gene3D" id="2.60.210.10">
    <property type="entry name" value="Apoptosis, Tumor Necrosis Factor Receptor Associated Protein 2, Chain A"/>
    <property type="match status" value="1"/>
</dbReference>
<sequence>MGGTASRSAPMTCDDLPVLWYSKLVRSRRVLNVGKVFFDGLVCNVEILPMCFDKDGLTNVLIVSVGVTLDRHLRSFAGTHVSLEILDATGQHTVFHKDSDQEEDRFYRLTMYVRRCELEASSCVCASDTLTIRCTLEKKQQATKRPHLLGILFKPNAVQELPQVAMDGSHTLTVGSFSELCAALRAEGDGIYSRHFAIGGGSRWYLKFCPKYHGRSFLCLGRGRMAKGEMPMTVEFSFDLKGVVNHQSQKMTHTFDRDNDDFFYDLEQIRRTSPMQDDRVVVRCCLTVVMPEETPFAVPMRSSESVLTPLLSAMHG</sequence>
<evidence type="ECO:0000313" key="2">
    <source>
        <dbReference type="Proteomes" id="UP000019116"/>
    </source>
</evidence>
<dbReference type="Gramene" id="TraesLAC7D03G04430750.1">
    <property type="protein sequence ID" value="TraesLAC7D03G04430750.1.CDS1"/>
    <property type="gene ID" value="TraesLAC7D03G04430750"/>
</dbReference>
<protein>
    <recommendedName>
        <fullName evidence="3">MATH domain-containing protein</fullName>
    </recommendedName>
</protein>
<dbReference type="Gramene" id="TraesROB_scaffold_230942_01G000100.1">
    <property type="protein sequence ID" value="TraesROB_scaffold_230942_01G000100.1"/>
    <property type="gene ID" value="TraesROB_scaffold_230942_01G000100"/>
</dbReference>
<dbReference type="Gramene" id="TraesPARA_EIv1.0_2633010.1">
    <property type="protein sequence ID" value="TraesPARA_EIv1.0_2633010.1.CDS1"/>
    <property type="gene ID" value="TraesPARA_EIv1.0_2633010"/>
</dbReference>
<dbReference type="Gramene" id="TraesWEE_scaffold_214446_01G000100.1">
    <property type="protein sequence ID" value="TraesWEE_scaffold_214446_01G000100.1"/>
    <property type="gene ID" value="TraesWEE_scaffold_214446_01G000100"/>
</dbReference>
<dbReference type="CDD" id="cd00121">
    <property type="entry name" value="MATH"/>
    <property type="match status" value="1"/>
</dbReference>
<dbReference type="GO" id="GO:0016567">
    <property type="term" value="P:protein ubiquitination"/>
    <property type="evidence" value="ECO:0007669"/>
    <property type="project" value="InterPro"/>
</dbReference>
<dbReference type="Gramene" id="TraesCS7D03G1213200.1">
    <property type="protein sequence ID" value="TraesCS7D03G1213200.1.CDS1"/>
    <property type="gene ID" value="TraesCS7D03G1213200"/>
</dbReference>
<accession>A0A3B6TS15</accession>
<evidence type="ECO:0000313" key="1">
    <source>
        <dbReference type="EnsemblPlants" id="TraesCS7D02G513800.1.cds1"/>
    </source>
</evidence>
<dbReference type="Gramene" id="TraesLDM7D03G04489340.1">
    <property type="protein sequence ID" value="TraesLDM7D03G04489340.1.CDS1"/>
    <property type="gene ID" value="TraesLDM7D03G04489340"/>
</dbReference>
<dbReference type="Gramene" id="TraesCS7D02G513800.1">
    <property type="protein sequence ID" value="TraesCS7D02G513800.1.cds1"/>
    <property type="gene ID" value="TraesCS7D02G513800"/>
</dbReference>
<reference evidence="1" key="2">
    <citation type="submission" date="2018-10" db="UniProtKB">
        <authorList>
            <consortium name="EnsemblPlants"/>
        </authorList>
    </citation>
    <scope>IDENTIFICATION</scope>
</reference>
<dbReference type="EnsemblPlants" id="TraesCS7D02G513800.1">
    <property type="protein sequence ID" value="TraesCS7D02G513800.1.cds1"/>
    <property type="gene ID" value="TraesCS7D02G513800"/>
</dbReference>
<dbReference type="Gramene" id="TraesCLE_scaffold_134003_01G000100.1">
    <property type="protein sequence ID" value="TraesCLE_scaffold_134003_01G000100.1"/>
    <property type="gene ID" value="TraesCLE_scaffold_134003_01G000100"/>
</dbReference>
<dbReference type="InterPro" id="IPR008974">
    <property type="entry name" value="TRAF-like"/>
</dbReference>
<organism evidence="1">
    <name type="scientific">Triticum aestivum</name>
    <name type="common">Wheat</name>
    <dbReference type="NCBI Taxonomy" id="4565"/>
    <lineage>
        <taxon>Eukaryota</taxon>
        <taxon>Viridiplantae</taxon>
        <taxon>Streptophyta</taxon>
        <taxon>Embryophyta</taxon>
        <taxon>Tracheophyta</taxon>
        <taxon>Spermatophyta</taxon>
        <taxon>Magnoliopsida</taxon>
        <taxon>Liliopsida</taxon>
        <taxon>Poales</taxon>
        <taxon>Poaceae</taxon>
        <taxon>BOP clade</taxon>
        <taxon>Pooideae</taxon>
        <taxon>Triticodae</taxon>
        <taxon>Triticeae</taxon>
        <taxon>Triticinae</taxon>
        <taxon>Triticum</taxon>
    </lineage>
</organism>
<dbReference type="Gramene" id="TraesARI7D03G04559300.1">
    <property type="protein sequence ID" value="TraesARI7D03G04559300.1.CDS1"/>
    <property type="gene ID" value="TraesARI7D03G04559300"/>
</dbReference>
<dbReference type="InterPro" id="IPR045005">
    <property type="entry name" value="BPM1-6"/>
</dbReference>
<dbReference type="PANTHER" id="PTHR26379:SF453">
    <property type="entry name" value="MATH DOMAIN-CONTAINING PROTEIN"/>
    <property type="match status" value="1"/>
</dbReference>
<dbReference type="Gramene" id="TraesJAG7D03G04466370.1">
    <property type="protein sequence ID" value="TraesJAG7D03G04466370.1.CDS1"/>
    <property type="gene ID" value="TraesJAG7D03G04466370"/>
</dbReference>
<dbReference type="PANTHER" id="PTHR26379">
    <property type="entry name" value="BTB/POZ AND MATH DOMAIN-CONTAINING PROTEIN 1"/>
    <property type="match status" value="1"/>
</dbReference>
<reference evidence="1" key="1">
    <citation type="submission" date="2018-08" db="EMBL/GenBank/DDBJ databases">
        <authorList>
            <person name="Rossello M."/>
        </authorList>
    </citation>
    <scope>NUCLEOTIDE SEQUENCE [LARGE SCALE GENOMIC DNA]</scope>
    <source>
        <strain evidence="1">cv. Chinese Spring</strain>
    </source>
</reference>
<evidence type="ECO:0008006" key="3">
    <source>
        <dbReference type="Google" id="ProtNLM"/>
    </source>
</evidence>
<dbReference type="Gramene" id="TraesSYM7D03G04536920.1">
    <property type="protein sequence ID" value="TraesSYM7D03G04536920.1.CDS1"/>
    <property type="gene ID" value="TraesSYM7D03G04536920"/>
</dbReference>
<dbReference type="InterPro" id="IPR002083">
    <property type="entry name" value="MATH/TRAF_dom"/>
</dbReference>
<dbReference type="OrthoDB" id="192247at2759"/>
<dbReference type="STRING" id="4565.A0A3B6TS15"/>
<dbReference type="AlphaFoldDB" id="A0A3B6TS15"/>
<dbReference type="Gramene" id="TraesSTA7D03G04476080.1">
    <property type="protein sequence ID" value="TraesSTA7D03G04476080.1.CDS1"/>
    <property type="gene ID" value="TraesSTA7D03G04476080"/>
</dbReference>
<dbReference type="Gramene" id="TraesNOR7D03G04531130.1">
    <property type="protein sequence ID" value="TraesNOR7D03G04531130.1.CDS1"/>
    <property type="gene ID" value="TraesNOR7D03G04531130"/>
</dbReference>
<proteinExistence type="predicted"/>
<name>A0A3B6TS15_WHEAT</name>